<dbReference type="InterPro" id="IPR040569">
    <property type="entry name" value="Znf_Rg"/>
</dbReference>
<dbReference type="InterPro" id="IPR003601">
    <property type="entry name" value="Topo_IA_2"/>
</dbReference>
<dbReference type="GO" id="GO:0160097">
    <property type="term" value="F:reverse gyrase activity"/>
    <property type="evidence" value="ECO:0007669"/>
    <property type="project" value="UniProtKB-UniRule"/>
</dbReference>
<evidence type="ECO:0000256" key="14">
    <source>
        <dbReference type="ARBA" id="ARBA00043976"/>
    </source>
</evidence>
<keyword evidence="9 16" id="KW-0067">ATP-binding</keyword>
<sequence>MALATGAKYYHSCINCGGINTDTRNEKGLPCEVCLPFEDGDILKGLKLNNSLKGYEKYWNLNQQYKEFEEFFFSKINKKPTGYQRFWAKRLLLSKSFTLVAPTGVGKTTFGLISALWIAKKGGKVALVFPTVSLVEQAAKRLIEFSKEDEDVNILFYTSSLKKKEREKFEKNFSEGNYDILVISSQFISKRKEQLSQKVFDLVFVDDVDAVLKSSKNIDTLLNMIGISQKAIDSTLDNLKKGNNSDKIQIEEKAPKGRLIVSSATAKPKGIKPLLFRELLGFEIGRFTTSARNITNVRIKEKSLEKLLYIINLLKDGILLFVPTEEEGKEIANYLEEHGVKLGKTWEDFEKSFEKFKEGSLQLLCGIYSYYGKLVRGIDLPLRIKFAVFWGTPSFKFSTKLENAPRFILERNFQDYLENNPKLKAYFKDLQRLSTEKLRKSVEKYISPETWEKLIQKNFPTTKFDKEKNLIVIPDVYTYIQASGRTSRIFGTSLTKGISILFEEDDSLFELLKARLLYLTEEEWTEEGEIEHLVKEAEETRKAISTDSSSKDMKSRMIIVESPTKAQTISKFLEKSSTRRYGSLMVHESITQEGILLLTASKGHLYDLETKTGLHGVEINDGRFIPYYNSIKRCSSCGAQFTDELPRCPYCNSDKIDDKKKILEALRDIAMEVDEVIIATDPDVEGEKIGWDISQYIKPVNKNVQRIEMHEITKFGFDKAIRNRRNCDVNLVKSQIVRRIEDRWVGFELSLRLQKNFQNSNLSAGRVQSTVLGWILEKEIEHSKSKKTVTQFTLDNGFKFEVDGKIDVDEVEVEIVEEKEQALSPLPPFNTPSLLTAASQQFKLPVQQIMEILQTLFELGFITYHRTDSTRISSTGQKIARSYLEKIGKITLFSEREWGKEGAHEAIRPVKPISPEELSEFITEKIAAYLSPMHIKVYSLIFNRFMASQMTSPVVINQKILIKNGSFQVEREVPVKLQEEGWNIFNPITVYTPFEEKKYSVVSKRTYTTHTVPLFTQASLIEEMQKRNIGRPSTYAKIVDILFKRKYIIEDVYKRLRTTALGRKVYSYLSERYMNYINEETTRQLEKLMESVETGEKDYQSVLKNLYEELNEILIKN</sequence>
<dbReference type="GO" id="GO:0006265">
    <property type="term" value="P:DNA topological change"/>
    <property type="evidence" value="ECO:0007669"/>
    <property type="project" value="UniProtKB-UniRule"/>
</dbReference>
<dbReference type="Gene3D" id="2.60.510.20">
    <property type="match status" value="1"/>
</dbReference>
<evidence type="ECO:0000259" key="21">
    <source>
        <dbReference type="PROSITE" id="PS52039"/>
    </source>
</evidence>
<dbReference type="InterPro" id="IPR013824">
    <property type="entry name" value="Topo_IA_cen_sub1"/>
</dbReference>
<keyword evidence="8 16" id="KW-0862">Zinc</keyword>
<evidence type="ECO:0000256" key="1">
    <source>
        <dbReference type="ARBA" id="ARBA00001946"/>
    </source>
</evidence>
<evidence type="ECO:0000256" key="9">
    <source>
        <dbReference type="ARBA" id="ARBA00022840"/>
    </source>
</evidence>
<dbReference type="PROSITE" id="PS50880">
    <property type="entry name" value="TOPRIM"/>
    <property type="match status" value="1"/>
</dbReference>
<dbReference type="CDD" id="cd03361">
    <property type="entry name" value="TOPRIM_TopoIA_RevGyr"/>
    <property type="match status" value="1"/>
</dbReference>
<feature type="region of interest" description="Topoisomerase I" evidence="16">
    <location>
        <begin position="551"/>
        <end position="1117"/>
    </location>
</feature>
<dbReference type="PANTHER" id="PTHR43505">
    <property type="entry name" value="REVERSE GYRASE"/>
    <property type="match status" value="1"/>
</dbReference>
<feature type="domain" description="RG N-terminal-type" evidence="20">
    <location>
        <begin position="3"/>
        <end position="42"/>
    </location>
</feature>
<feature type="domain" description="Helicase ATP-binding" evidence="19">
    <location>
        <begin position="88"/>
        <end position="284"/>
    </location>
</feature>
<dbReference type="GO" id="GO:0005524">
    <property type="term" value="F:ATP binding"/>
    <property type="evidence" value="ECO:0007669"/>
    <property type="project" value="UniProtKB-UniRule"/>
</dbReference>
<evidence type="ECO:0000259" key="19">
    <source>
        <dbReference type="PROSITE" id="PS51192"/>
    </source>
</evidence>
<evidence type="ECO:0000256" key="17">
    <source>
        <dbReference type="RuleBase" id="RU004026"/>
    </source>
</evidence>
<dbReference type="PROSITE" id="PS52037">
    <property type="entry name" value="ZF_RG_C"/>
    <property type="match status" value="1"/>
</dbReference>
<dbReference type="GO" id="GO:0008270">
    <property type="term" value="F:zinc ion binding"/>
    <property type="evidence" value="ECO:0007669"/>
    <property type="project" value="UniProtKB-UniRule"/>
</dbReference>
<dbReference type="InterPro" id="IPR003602">
    <property type="entry name" value="Topo_IA_DNA-bd_dom"/>
</dbReference>
<dbReference type="InterPro" id="IPR023405">
    <property type="entry name" value="Topo_IA_core_domain"/>
</dbReference>
<dbReference type="SMART" id="SM00436">
    <property type="entry name" value="TOP1Bc"/>
    <property type="match status" value="1"/>
</dbReference>
<reference evidence="22 23" key="1">
    <citation type="journal article" date="2018" name="Nat. Biotechnol.">
        <title>A standardized bacterial taxonomy based on genome phylogeny substantially revises the tree of life.</title>
        <authorList>
            <person name="Parks D.H."/>
            <person name="Chuvochina M."/>
            <person name="Waite D.W."/>
            <person name="Rinke C."/>
            <person name="Skarshewski A."/>
            <person name="Chaumeil P.A."/>
            <person name="Hugenholtz P."/>
        </authorList>
    </citation>
    <scope>NUCLEOTIDE SEQUENCE [LARGE SCALE GENOMIC DNA]</scope>
    <source>
        <strain evidence="22">UBA12544</strain>
    </source>
</reference>
<dbReference type="EC" id="5.6.2.-" evidence="16"/>
<comment type="cofactor">
    <cofactor evidence="16">
        <name>Zn(2+)</name>
        <dbReference type="ChEBI" id="CHEBI:29105"/>
    </cofactor>
    <text evidence="16">Binds 1 or 2 zinc ions per subunit.</text>
</comment>
<dbReference type="RefSeq" id="WP_152513777.1">
    <property type="nucleotide sequence ID" value="NZ_DOLB01000084.1"/>
</dbReference>
<dbReference type="GO" id="GO:0003677">
    <property type="term" value="F:DNA binding"/>
    <property type="evidence" value="ECO:0007669"/>
    <property type="project" value="UniProtKB-UniRule"/>
</dbReference>
<dbReference type="InterPro" id="IPR034142">
    <property type="entry name" value="TOPRIM_RevGyr"/>
</dbReference>
<feature type="domain" description="Toprim" evidence="18">
    <location>
        <begin position="555"/>
        <end position="712"/>
    </location>
</feature>
<evidence type="ECO:0000256" key="12">
    <source>
        <dbReference type="ARBA" id="ARBA00023125"/>
    </source>
</evidence>
<dbReference type="GO" id="GO:0005737">
    <property type="term" value="C:cytoplasm"/>
    <property type="evidence" value="ECO:0007669"/>
    <property type="project" value="UniProtKB-SubCell"/>
</dbReference>
<dbReference type="Pfam" id="PF17915">
    <property type="entry name" value="zf_Rg"/>
    <property type="match status" value="1"/>
</dbReference>
<evidence type="ECO:0000256" key="11">
    <source>
        <dbReference type="ARBA" id="ARBA00023029"/>
    </source>
</evidence>
<dbReference type="InterPro" id="IPR027417">
    <property type="entry name" value="P-loop_NTPase"/>
</dbReference>
<evidence type="ECO:0000256" key="4">
    <source>
        <dbReference type="ARBA" id="ARBA00022490"/>
    </source>
</evidence>
<keyword evidence="7 16" id="KW-0863">Zinc-finger</keyword>
<dbReference type="Pfam" id="PF00270">
    <property type="entry name" value="DEAD"/>
    <property type="match status" value="1"/>
</dbReference>
<dbReference type="Gene3D" id="3.40.50.140">
    <property type="match status" value="1"/>
</dbReference>
<dbReference type="CDD" id="cd00186">
    <property type="entry name" value="TOP1Ac"/>
    <property type="match status" value="1"/>
</dbReference>
<dbReference type="Pfam" id="PF01131">
    <property type="entry name" value="Topoisom_bac"/>
    <property type="match status" value="1"/>
</dbReference>
<comment type="subunit">
    <text evidence="3 16">Monomer.</text>
</comment>
<comment type="domain">
    <text evidence="16">Introduction of positive supercoils requires the cooperation of both domains. The helicase-like domain probably does not directly unwind DNA, but more likely acts by driving ATP-dependent conformational changes within the whole enzyme. A beta hairpin in the 'latch' region of the N-terminal domain plays a regulatory role in the enzyme, repressing topoisomerase activity in the absence of ATP and preventing the enzyme from acting as an ATP-independent relaxing enzyme; it also helps to coordinate nucleotide hydrolysis by the ATPase domain with the supercoiling activity of the topoisomerase domain.</text>
</comment>
<evidence type="ECO:0000256" key="5">
    <source>
        <dbReference type="ARBA" id="ARBA00022723"/>
    </source>
</evidence>
<evidence type="ECO:0000256" key="13">
    <source>
        <dbReference type="ARBA" id="ARBA00023235"/>
    </source>
</evidence>
<dbReference type="GO" id="GO:0016787">
    <property type="term" value="F:hydrolase activity"/>
    <property type="evidence" value="ECO:0007669"/>
    <property type="project" value="UniProtKB-KW"/>
</dbReference>
<dbReference type="Proteomes" id="UP000264445">
    <property type="component" value="Unassembled WGS sequence"/>
</dbReference>
<keyword evidence="13 16" id="KW-0413">Isomerase</keyword>
<comment type="similarity">
    <text evidence="16">In the C-terminal section; belongs to the type IA topoisomerase family.</text>
</comment>
<comment type="caution">
    <text evidence="22">The sequence shown here is derived from an EMBL/GenBank/DDBJ whole genome shotgun (WGS) entry which is preliminary data.</text>
</comment>
<evidence type="ECO:0000256" key="2">
    <source>
        <dbReference type="ARBA" id="ARBA00004496"/>
    </source>
</evidence>
<dbReference type="InterPro" id="IPR011545">
    <property type="entry name" value="DEAD/DEAH_box_helicase_dom"/>
</dbReference>
<comment type="cofactor">
    <cofactor evidence="1">
        <name>Mg(2+)</name>
        <dbReference type="ChEBI" id="CHEBI:18420"/>
    </cofactor>
</comment>
<dbReference type="SUPFAM" id="SSF52540">
    <property type="entry name" value="P-loop containing nucleoside triphosphate hydrolases"/>
    <property type="match status" value="2"/>
</dbReference>
<keyword evidence="16" id="KW-0378">Hydrolase</keyword>
<keyword evidence="11 16" id="KW-0799">Topoisomerase</keyword>
<evidence type="ECO:0000256" key="3">
    <source>
        <dbReference type="ARBA" id="ARBA00011245"/>
    </source>
</evidence>
<evidence type="ECO:0000313" key="23">
    <source>
        <dbReference type="Proteomes" id="UP000264445"/>
    </source>
</evidence>
<comment type="function">
    <text evidence="17">Modifies the topological state of DNA by introducing positive supercoils in an ATP-dependent process, increasing the linking number in steps of +1. Binds to single-stranded DNA, transiently cleaves and then rejoins the ends, introducing a positive supercoil in the process. The scissile phosphodiester is attacked by the catalytic tyrosine of the enzyme, resulting in the formation of a DNA-(5'-phosphotyrosyl)-enzyme intermediate. Involved in rewinding DNA strands in regions of the chromosome that have opened up to allow replication, transcription, DNA repair and/or for DNA protection.</text>
</comment>
<dbReference type="EMBL" id="DOLB01000084">
    <property type="protein sequence ID" value="HBT49172.1"/>
    <property type="molecule type" value="Genomic_DNA"/>
</dbReference>
<comment type="similarity">
    <text evidence="14 16">In the N-terminal section; belongs to the DEAD box helicase family. DDVD subfamily.</text>
</comment>
<evidence type="ECO:0000256" key="15">
    <source>
        <dbReference type="ARBA" id="ARBA00049360"/>
    </source>
</evidence>
<dbReference type="Gene3D" id="1.10.460.10">
    <property type="entry name" value="Topoisomerase I, domain 2"/>
    <property type="match status" value="1"/>
</dbReference>
<dbReference type="PROSITE" id="PS52036">
    <property type="entry name" value="ZF_RG_N"/>
    <property type="match status" value="1"/>
</dbReference>
<evidence type="ECO:0000313" key="22">
    <source>
        <dbReference type="EMBL" id="HBT49172.1"/>
    </source>
</evidence>
<evidence type="ECO:0000256" key="10">
    <source>
        <dbReference type="ARBA" id="ARBA00022842"/>
    </source>
</evidence>
<comment type="function">
    <text evidence="16">Modifies the topological state of DNA by introducing positive supercoils in an ATP-dependent process, increasing the linking number in steps of +1. Binds to single-stranded DNA, transiently cleaves and then rejoins the ends, introducing a positive supercoil in the process. The scissile phosphodiester is attacked by the catalytic tyrosine of the enzyme, resulting in the formation of a DNA-(5'-phosphotyrosyl)-enzyme intermediate. Probably involved in rewinding DNA strands in regions of the chromosome that have opened up to allow replication, transcription, DNA repair and/or for DNA protection.</text>
</comment>
<dbReference type="PANTHER" id="PTHR43505:SF1">
    <property type="entry name" value="REVERSE GYRASE"/>
    <property type="match status" value="1"/>
</dbReference>
<dbReference type="PROSITE" id="PS51192">
    <property type="entry name" value="HELICASE_ATP_BIND_1"/>
    <property type="match status" value="1"/>
</dbReference>
<feature type="domain" description="Topo IA-type catalytic" evidence="21">
    <location>
        <begin position="728"/>
        <end position="1114"/>
    </location>
</feature>
<dbReference type="SMART" id="SM00487">
    <property type="entry name" value="DEXDc"/>
    <property type="match status" value="1"/>
</dbReference>
<dbReference type="NCBIfam" id="TIGR01054">
    <property type="entry name" value="rgy"/>
    <property type="match status" value="1"/>
</dbReference>
<dbReference type="Pfam" id="PF01751">
    <property type="entry name" value="Toprim"/>
    <property type="match status" value="1"/>
</dbReference>
<evidence type="ECO:0000256" key="8">
    <source>
        <dbReference type="ARBA" id="ARBA00022833"/>
    </source>
</evidence>
<evidence type="ECO:0000256" key="7">
    <source>
        <dbReference type="ARBA" id="ARBA00022771"/>
    </source>
</evidence>
<comment type="miscellaneous">
    <text evidence="16">This enzyme is the only unique feature of hyperthermophilic bacteria/archaea known and seems to be essential for adaptation to life at high temperatures. It may play a role in stabilization of DNA at high temperatures.</text>
</comment>
<dbReference type="InterPro" id="IPR013826">
    <property type="entry name" value="Topo_IA_cen_sub3"/>
</dbReference>
<organism evidence="22 23">
    <name type="scientific">Caldanaerobacter subterraneus</name>
    <dbReference type="NCBI Taxonomy" id="911092"/>
    <lineage>
        <taxon>Bacteria</taxon>
        <taxon>Bacillati</taxon>
        <taxon>Bacillota</taxon>
        <taxon>Clostridia</taxon>
        <taxon>Thermoanaerobacterales</taxon>
        <taxon>Thermoanaerobacteraceae</taxon>
        <taxon>Caldanaerobacter</taxon>
    </lineage>
</organism>
<dbReference type="InterPro" id="IPR006171">
    <property type="entry name" value="TOPRIM_dom"/>
</dbReference>
<evidence type="ECO:0000256" key="6">
    <source>
        <dbReference type="ARBA" id="ARBA00022741"/>
    </source>
</evidence>
<gene>
    <name evidence="16 22" type="primary">rgy</name>
    <name evidence="22" type="ORF">DEA61_04910</name>
</gene>
<comment type="subcellular location">
    <subcellularLocation>
        <location evidence="2 16">Cytoplasm</location>
    </subcellularLocation>
</comment>
<evidence type="ECO:0000259" key="20">
    <source>
        <dbReference type="PROSITE" id="PS52036"/>
    </source>
</evidence>
<accession>A0A101E3X0</accession>
<dbReference type="Gene3D" id="3.40.50.300">
    <property type="entry name" value="P-loop containing nucleotide triphosphate hydrolases"/>
    <property type="match status" value="3"/>
</dbReference>
<keyword evidence="12 16" id="KW-0238">DNA-binding</keyword>
<evidence type="ECO:0000256" key="16">
    <source>
        <dbReference type="HAMAP-Rule" id="MF_01125"/>
    </source>
</evidence>
<dbReference type="PROSITE" id="PS52039">
    <property type="entry name" value="TOPO_IA_2"/>
    <property type="match status" value="1"/>
</dbReference>
<dbReference type="GO" id="GO:0008094">
    <property type="term" value="F:ATP-dependent activity, acting on DNA"/>
    <property type="evidence" value="ECO:0007669"/>
    <property type="project" value="UniProtKB-UniRule"/>
</dbReference>
<keyword evidence="5 16" id="KW-0479">Metal-binding</keyword>
<dbReference type="PRINTS" id="PR00417">
    <property type="entry name" value="PRTPISMRASEI"/>
</dbReference>
<dbReference type="SMART" id="SM00437">
    <property type="entry name" value="TOP1Ac"/>
    <property type="match status" value="1"/>
</dbReference>
<evidence type="ECO:0000259" key="18">
    <source>
        <dbReference type="PROSITE" id="PS50880"/>
    </source>
</evidence>
<name>A0A101E3X0_9THEO</name>
<keyword evidence="6 16" id="KW-0547">Nucleotide-binding</keyword>
<dbReference type="GO" id="GO:0006260">
    <property type="term" value="P:DNA replication"/>
    <property type="evidence" value="ECO:0007669"/>
    <property type="project" value="UniProtKB-UniRule"/>
</dbReference>
<proteinExistence type="inferred from homology"/>
<dbReference type="InterPro" id="IPR005736">
    <property type="entry name" value="Reverse_gyrase"/>
</dbReference>
<feature type="binding site" evidence="16">
    <location>
        <position position="84"/>
    </location>
    <ligand>
        <name>ATP</name>
        <dbReference type="ChEBI" id="CHEBI:30616"/>
    </ligand>
</feature>
<dbReference type="SUPFAM" id="SSF56712">
    <property type="entry name" value="Prokaryotic type I DNA topoisomerase"/>
    <property type="match status" value="1"/>
</dbReference>
<dbReference type="HAMAP" id="MF_01125">
    <property type="entry name" value="Reverse_gyrase"/>
    <property type="match status" value="1"/>
</dbReference>
<dbReference type="InterPro" id="IPR013497">
    <property type="entry name" value="Topo_IA_cen"/>
</dbReference>
<dbReference type="AlphaFoldDB" id="A0A101E3X0"/>
<dbReference type="CDD" id="cd18798">
    <property type="entry name" value="SF2_C_reverse_gyrase"/>
    <property type="match status" value="1"/>
</dbReference>
<keyword evidence="10" id="KW-0460">Magnesium</keyword>
<dbReference type="SMART" id="SM00493">
    <property type="entry name" value="TOPRIM"/>
    <property type="match status" value="1"/>
</dbReference>
<protein>
    <recommendedName>
        <fullName evidence="16 17">Reverse gyrase</fullName>
        <ecNumber evidence="16">5.6.2.-</ecNumber>
    </recommendedName>
</protein>
<keyword evidence="4 16" id="KW-0963">Cytoplasm</keyword>
<dbReference type="InterPro" id="IPR014001">
    <property type="entry name" value="Helicase_ATP-bd"/>
</dbReference>
<comment type="catalytic activity">
    <reaction evidence="15 16 17">
        <text>ATP + H2O = ADP + phosphate + H(+)</text>
        <dbReference type="Rhea" id="RHEA:13065"/>
        <dbReference type="ChEBI" id="CHEBI:15377"/>
        <dbReference type="ChEBI" id="CHEBI:15378"/>
        <dbReference type="ChEBI" id="CHEBI:30616"/>
        <dbReference type="ChEBI" id="CHEBI:43474"/>
        <dbReference type="ChEBI" id="CHEBI:456216"/>
    </reaction>
</comment>
<feature type="active site" description="O-(5'-phospho-DNA)-tyrosine intermediate" evidence="16">
    <location>
        <position position="864"/>
    </location>
</feature>
<dbReference type="CDD" id="cd17924">
    <property type="entry name" value="DDXDc_reverse_gyrase"/>
    <property type="match status" value="1"/>
</dbReference>
<dbReference type="Gene3D" id="1.10.290.10">
    <property type="entry name" value="Topoisomerase I, domain 4"/>
    <property type="match status" value="1"/>
</dbReference>